<evidence type="ECO:0000259" key="6">
    <source>
        <dbReference type="PROSITE" id="PS50949"/>
    </source>
</evidence>
<dbReference type="Pfam" id="PF00155">
    <property type="entry name" value="Aminotran_1_2"/>
    <property type="match status" value="1"/>
</dbReference>
<dbReference type="PANTHER" id="PTHR46577:SF1">
    <property type="entry name" value="HTH-TYPE TRANSCRIPTIONAL REGULATORY PROTEIN GABR"/>
    <property type="match status" value="1"/>
</dbReference>
<dbReference type="CDD" id="cd00609">
    <property type="entry name" value="AAT_like"/>
    <property type="match status" value="1"/>
</dbReference>
<dbReference type="PANTHER" id="PTHR46577">
    <property type="entry name" value="HTH-TYPE TRANSCRIPTIONAL REGULATORY PROTEIN GABR"/>
    <property type="match status" value="1"/>
</dbReference>
<comment type="similarity">
    <text evidence="1">In the C-terminal section; belongs to the class-I pyridoxal-phosphate-dependent aminotransferase family.</text>
</comment>
<dbReference type="RefSeq" id="WP_148136740.1">
    <property type="nucleotide sequence ID" value="NZ_CP017634.1"/>
</dbReference>
<sequence length="464" mass="53200">MLVLDEKSKTPLYAQLYQQIKDDIVKGCVKAGTKLRSSRKISQELHISRNTVELAYEQLHAEGFIVSKPRKGYFVEAGAEETFQKSKTAPNTRTAAMEDVNQKVVYDFRPCALYLREAPFPQWQRLMNRCFHDFKEGVIRYGSSFGEWSLRTEIQRYISDYRNVHCKVDQIMVGTGTQFCLGLVCPLLRERGFSVAMEEPGDDQARMTLQNNGIKISPIEVDKEGLNVRVLEGAEARAVYVTPSHQFPTGTVMPMTRRLELVEWARRRDALIIEDDDSCHFQYDTKPLPSLQSLCGDRVIYLGSFSEMLFPCIQASYMVMPDPYLQDLYQRFENHTPLVPFLMQKTLELYIRGGHWESHVRKTRKHQKEKCASLVQALKSEFGNNICILGTHAGFHLLVQVKWPMNEAELIHRACQAGVGVCPTSKYWIRPQNSAYGTVLLSFRGIPLEHIPRAVKLLREAWLG</sequence>
<dbReference type="InterPro" id="IPR036388">
    <property type="entry name" value="WH-like_DNA-bd_sf"/>
</dbReference>
<evidence type="ECO:0000256" key="4">
    <source>
        <dbReference type="ARBA" id="ARBA00023125"/>
    </source>
</evidence>
<accession>A0A3G1KYC0</accession>
<reference evidence="7 8" key="1">
    <citation type="submission" date="2016-10" db="EMBL/GenBank/DDBJ databases">
        <title>Complete Genome Sequence of Peptococcaceae strain DCMF.</title>
        <authorList>
            <person name="Edwards R.J."/>
            <person name="Holland S.I."/>
            <person name="Deshpande N.P."/>
            <person name="Wong Y.K."/>
            <person name="Ertan H."/>
            <person name="Manefield M."/>
            <person name="Russell T.L."/>
            <person name="Lee M.J."/>
        </authorList>
    </citation>
    <scope>NUCLEOTIDE SEQUENCE [LARGE SCALE GENOMIC DNA]</scope>
    <source>
        <strain evidence="7 8">DCMF</strain>
    </source>
</reference>
<dbReference type="GO" id="GO:0003700">
    <property type="term" value="F:DNA-binding transcription factor activity"/>
    <property type="evidence" value="ECO:0007669"/>
    <property type="project" value="InterPro"/>
</dbReference>
<dbReference type="CDD" id="cd07377">
    <property type="entry name" value="WHTH_GntR"/>
    <property type="match status" value="1"/>
</dbReference>
<keyword evidence="8" id="KW-1185">Reference proteome</keyword>
<dbReference type="EMBL" id="CP017634">
    <property type="protein sequence ID" value="ATW27387.1"/>
    <property type="molecule type" value="Genomic_DNA"/>
</dbReference>
<dbReference type="InterPro" id="IPR015421">
    <property type="entry name" value="PyrdxlP-dep_Trfase_major"/>
</dbReference>
<dbReference type="InterPro" id="IPR004839">
    <property type="entry name" value="Aminotransferase_I/II_large"/>
</dbReference>
<evidence type="ECO:0000256" key="1">
    <source>
        <dbReference type="ARBA" id="ARBA00005384"/>
    </source>
</evidence>
<dbReference type="KEGG" id="fwa:DCMF_23885"/>
<evidence type="ECO:0000256" key="2">
    <source>
        <dbReference type="ARBA" id="ARBA00022898"/>
    </source>
</evidence>
<evidence type="ECO:0000256" key="5">
    <source>
        <dbReference type="ARBA" id="ARBA00023163"/>
    </source>
</evidence>
<keyword evidence="2" id="KW-0663">Pyridoxal phosphate</keyword>
<evidence type="ECO:0000313" key="8">
    <source>
        <dbReference type="Proteomes" id="UP000323521"/>
    </source>
</evidence>
<protein>
    <recommendedName>
        <fullName evidence="6">HTH gntR-type domain-containing protein</fullName>
    </recommendedName>
</protein>
<evidence type="ECO:0000313" key="7">
    <source>
        <dbReference type="EMBL" id="ATW27387.1"/>
    </source>
</evidence>
<gene>
    <name evidence="7" type="ORF">DCMF_23885</name>
</gene>
<dbReference type="InterPro" id="IPR015424">
    <property type="entry name" value="PyrdxlP-dep_Trfase"/>
</dbReference>
<dbReference type="SUPFAM" id="SSF46785">
    <property type="entry name" value="Winged helix' DNA-binding domain"/>
    <property type="match status" value="1"/>
</dbReference>
<dbReference type="Gene3D" id="3.40.640.10">
    <property type="entry name" value="Type I PLP-dependent aspartate aminotransferase-like (Major domain)"/>
    <property type="match status" value="1"/>
</dbReference>
<dbReference type="Gene3D" id="1.10.10.10">
    <property type="entry name" value="Winged helix-like DNA-binding domain superfamily/Winged helix DNA-binding domain"/>
    <property type="match status" value="1"/>
</dbReference>
<dbReference type="AlphaFoldDB" id="A0A3G1KYC0"/>
<proteinExistence type="inferred from homology"/>
<dbReference type="PROSITE" id="PS50949">
    <property type="entry name" value="HTH_GNTR"/>
    <property type="match status" value="1"/>
</dbReference>
<dbReference type="Proteomes" id="UP000323521">
    <property type="component" value="Chromosome"/>
</dbReference>
<dbReference type="InterPro" id="IPR036390">
    <property type="entry name" value="WH_DNA-bd_sf"/>
</dbReference>
<keyword evidence="4" id="KW-0238">DNA-binding</keyword>
<dbReference type="InterPro" id="IPR000524">
    <property type="entry name" value="Tscrpt_reg_HTH_GntR"/>
</dbReference>
<dbReference type="GO" id="GO:0030170">
    <property type="term" value="F:pyridoxal phosphate binding"/>
    <property type="evidence" value="ECO:0007669"/>
    <property type="project" value="InterPro"/>
</dbReference>
<keyword evidence="3" id="KW-0805">Transcription regulation</keyword>
<dbReference type="SUPFAM" id="SSF53383">
    <property type="entry name" value="PLP-dependent transferases"/>
    <property type="match status" value="1"/>
</dbReference>
<dbReference type="GO" id="GO:0003677">
    <property type="term" value="F:DNA binding"/>
    <property type="evidence" value="ECO:0007669"/>
    <property type="project" value="UniProtKB-KW"/>
</dbReference>
<dbReference type="OrthoDB" id="9808770at2"/>
<dbReference type="Pfam" id="PF00392">
    <property type="entry name" value="GntR"/>
    <property type="match status" value="1"/>
</dbReference>
<name>A0A3G1KYC0_FORW1</name>
<dbReference type="SMART" id="SM00345">
    <property type="entry name" value="HTH_GNTR"/>
    <property type="match status" value="1"/>
</dbReference>
<keyword evidence="5" id="KW-0804">Transcription</keyword>
<organism evidence="7 8">
    <name type="scientific">Formimonas warabiya</name>
    <dbReference type="NCBI Taxonomy" id="1761012"/>
    <lineage>
        <taxon>Bacteria</taxon>
        <taxon>Bacillati</taxon>
        <taxon>Bacillota</taxon>
        <taxon>Clostridia</taxon>
        <taxon>Eubacteriales</taxon>
        <taxon>Peptococcaceae</taxon>
        <taxon>Candidatus Formimonas</taxon>
    </lineage>
</organism>
<dbReference type="InterPro" id="IPR051446">
    <property type="entry name" value="HTH_trans_reg/aminotransferase"/>
</dbReference>
<evidence type="ECO:0000256" key="3">
    <source>
        <dbReference type="ARBA" id="ARBA00023015"/>
    </source>
</evidence>
<feature type="domain" description="HTH gntR-type" evidence="6">
    <location>
        <begin position="10"/>
        <end position="78"/>
    </location>
</feature>